<organism evidence="1 2">
    <name type="scientific">Listeria weihenstephanensis</name>
    <dbReference type="NCBI Taxonomy" id="1006155"/>
    <lineage>
        <taxon>Bacteria</taxon>
        <taxon>Bacillati</taxon>
        <taxon>Bacillota</taxon>
        <taxon>Bacilli</taxon>
        <taxon>Bacillales</taxon>
        <taxon>Listeriaceae</taxon>
        <taxon>Listeria</taxon>
    </lineage>
</organism>
<dbReference type="AlphaFoldDB" id="A0A1S7FSW9"/>
<dbReference type="EMBL" id="CP011102">
    <property type="protein sequence ID" value="AQY50493.1"/>
    <property type="molecule type" value="Genomic_DNA"/>
</dbReference>
<dbReference type="Proteomes" id="UP000223060">
    <property type="component" value="Chromosome"/>
</dbReference>
<accession>A0A1S7FZ58</accession>
<keyword evidence="2" id="KW-1185">Reference proteome</keyword>
<proteinExistence type="predicted"/>
<reference evidence="2" key="1">
    <citation type="submission" date="2015-03" db="EMBL/GenBank/DDBJ databases">
        <authorList>
            <person name="Ferrari E."/>
            <person name="Walter M.C."/>
            <person name="Huptas C."/>
            <person name="Scherer S."/>
            <person name="Mueller-Herbst S."/>
        </authorList>
    </citation>
    <scope>NUCLEOTIDE SEQUENCE [LARGE SCALE GENOMIC DNA]</scope>
    <source>
        <strain evidence="2">LWP01</strain>
    </source>
</reference>
<protein>
    <submittedName>
        <fullName evidence="1">Uncharacterized protein</fullName>
    </submittedName>
</protein>
<dbReference type="KEGG" id="lwi:UE46_05260"/>
<evidence type="ECO:0000313" key="2">
    <source>
        <dbReference type="Proteomes" id="UP000223060"/>
    </source>
</evidence>
<dbReference type="RefSeq" id="WP_036058602.1">
    <property type="nucleotide sequence ID" value="NZ_CP011102.1"/>
</dbReference>
<name>A0A1S7FSW9_9LIST</name>
<sequence>MAGIKKSQLYDVIAKVRAARVTEFEKAYDERKRKAFQKIIDEHQLEELLGTIHDNLLENRQLAVEVLEVIPVNYCDLKDASYDSIVEDFEDWKVRQFSSYIGQDFEELNAMKHDYKSEHSLIIGEFEKVESMVKQSTSIKKTMVLMEEIGFDLSGIEPEVKHELTTTSINKDLLGLGGSK</sequence>
<accession>A0A1S7FSW9</accession>
<gene>
    <name evidence="1" type="ORF">UE46_05260</name>
</gene>
<evidence type="ECO:0000313" key="1">
    <source>
        <dbReference type="EMBL" id="AQY50493.1"/>
    </source>
</evidence>